<dbReference type="InterPro" id="IPR036388">
    <property type="entry name" value="WH-like_DNA-bd_sf"/>
</dbReference>
<dbReference type="Gene3D" id="3.40.50.300">
    <property type="entry name" value="P-loop containing nucleotide triphosphate hydrolases"/>
    <property type="match status" value="1"/>
</dbReference>
<dbReference type="SUPFAM" id="SSF52540">
    <property type="entry name" value="P-loop containing nucleoside triphosphate hydrolases"/>
    <property type="match status" value="1"/>
</dbReference>
<accession>A0AAX4L189</accession>
<dbReference type="InterPro" id="IPR011579">
    <property type="entry name" value="ATPase_dom"/>
</dbReference>
<evidence type="ECO:0000313" key="3">
    <source>
        <dbReference type="Proteomes" id="UP001432202"/>
    </source>
</evidence>
<dbReference type="SUPFAM" id="SSF46785">
    <property type="entry name" value="Winged helix' DNA-binding domain"/>
    <property type="match status" value="1"/>
</dbReference>
<keyword evidence="2" id="KW-0067">ATP-binding</keyword>
<dbReference type="Proteomes" id="UP001432202">
    <property type="component" value="Chromosome"/>
</dbReference>
<dbReference type="Gene3D" id="1.10.10.10">
    <property type="entry name" value="Winged helix-like DNA-binding domain superfamily/Winged helix DNA-binding domain"/>
    <property type="match status" value="1"/>
</dbReference>
<evidence type="ECO:0000313" key="2">
    <source>
        <dbReference type="EMBL" id="WWQ60968.1"/>
    </source>
</evidence>
<name>A0AAX4L189_9CREN</name>
<keyword evidence="3" id="KW-1185">Reference proteome</keyword>
<dbReference type="Pfam" id="PF01637">
    <property type="entry name" value="ATPase_2"/>
    <property type="match status" value="1"/>
</dbReference>
<dbReference type="InterPro" id="IPR036390">
    <property type="entry name" value="WH_DNA-bd_sf"/>
</dbReference>
<keyword evidence="2" id="KW-0547">Nucleotide-binding</keyword>
<dbReference type="InterPro" id="IPR027417">
    <property type="entry name" value="P-loop_NTPase"/>
</dbReference>
<proteinExistence type="predicted"/>
<reference evidence="2 3" key="1">
    <citation type="submission" date="2024-02" db="EMBL/GenBank/DDBJ databases">
        <title>STSV induces naive adaptation in Sulfolobus.</title>
        <authorList>
            <person name="Xiang X."/>
            <person name="Song M."/>
        </authorList>
    </citation>
    <scope>NUCLEOTIDE SEQUENCE [LARGE SCALE GENOMIC DNA]</scope>
    <source>
        <strain evidence="2 3">RT2</strain>
    </source>
</reference>
<dbReference type="GeneID" id="89335598"/>
<gene>
    <name evidence="2" type="ORF">V6M85_02480</name>
</gene>
<dbReference type="EMBL" id="CP146016">
    <property type="protein sequence ID" value="WWQ60968.1"/>
    <property type="molecule type" value="Genomic_DNA"/>
</dbReference>
<dbReference type="AlphaFoldDB" id="A0AAX4L189"/>
<evidence type="ECO:0000259" key="1">
    <source>
        <dbReference type="Pfam" id="PF01637"/>
    </source>
</evidence>
<feature type="domain" description="ATPase" evidence="1">
    <location>
        <begin position="18"/>
        <end position="247"/>
    </location>
</feature>
<sequence length="353" mass="40980">MLVIYFDHRPKETKEDLYDREEELSQLHSSISEPIILLTGIRRIGKTSVLKVFLNDLDLPYALIDVRTPLSSYKSLYTIFSEVLSQINKKKGVIKEILQHINGISFFGVNISLSWDPKTRPSLQAIMDRINEIGKVVIAFDEAQNLKGKIGNEFLSLLAHCYDYCKNVTFILTGSEIGLLYDFLKIEDPSSPLFGRHIEEIRLNRFSSEKSLDFLRQGFRQVGINASENVLEYAVEKLDGMVGWLTEFGYRCVKAKELRKEFVDEILELASKTVSEELSHFSKEYVIIIEGIAKGYTKWNEIKRYFEEKKKRTIYDAELRRYLDKLEKRGYVNRVDRGKYELTDPVVKNAFAR</sequence>
<dbReference type="RefSeq" id="WP_338602566.1">
    <property type="nucleotide sequence ID" value="NZ_CP146016.1"/>
</dbReference>
<dbReference type="Gene3D" id="1.10.8.60">
    <property type="match status" value="1"/>
</dbReference>
<dbReference type="GO" id="GO:0005524">
    <property type="term" value="F:ATP binding"/>
    <property type="evidence" value="ECO:0007669"/>
    <property type="project" value="UniProtKB-KW"/>
</dbReference>
<protein>
    <submittedName>
        <fullName evidence="2">ATP-binding protein</fullName>
    </submittedName>
</protein>
<organism evidence="2 3">
    <name type="scientific">Sulfolobus tengchongensis</name>
    <dbReference type="NCBI Taxonomy" id="207809"/>
    <lineage>
        <taxon>Archaea</taxon>
        <taxon>Thermoproteota</taxon>
        <taxon>Thermoprotei</taxon>
        <taxon>Sulfolobales</taxon>
        <taxon>Sulfolobaceae</taxon>
        <taxon>Sulfolobus</taxon>
    </lineage>
</organism>
<dbReference type="PANTHER" id="PTHR34301">
    <property type="entry name" value="DNA-BINDING PROTEIN-RELATED"/>
    <property type="match status" value="1"/>
</dbReference>
<dbReference type="PANTHER" id="PTHR34301:SF8">
    <property type="entry name" value="ATPASE DOMAIN-CONTAINING PROTEIN"/>
    <property type="match status" value="1"/>
</dbReference>